<dbReference type="RefSeq" id="XP_033377489.1">
    <property type="nucleotide sequence ID" value="XM_033529539.1"/>
</dbReference>
<dbReference type="InterPro" id="IPR038090">
    <property type="entry name" value="Cdt1_C_WH_dom_sf"/>
</dbReference>
<dbReference type="AlphaFoldDB" id="A0A6A5X8C5"/>
<keyword evidence="6" id="KW-1185">Reference proteome</keyword>
<organism evidence="5 6">
    <name type="scientific">Aaosphaeria arxii CBS 175.79</name>
    <dbReference type="NCBI Taxonomy" id="1450172"/>
    <lineage>
        <taxon>Eukaryota</taxon>
        <taxon>Fungi</taxon>
        <taxon>Dikarya</taxon>
        <taxon>Ascomycota</taxon>
        <taxon>Pezizomycotina</taxon>
        <taxon>Dothideomycetes</taxon>
        <taxon>Pleosporomycetidae</taxon>
        <taxon>Pleosporales</taxon>
        <taxon>Pleosporales incertae sedis</taxon>
        <taxon>Aaosphaeria</taxon>
    </lineage>
</organism>
<dbReference type="Proteomes" id="UP000799778">
    <property type="component" value="Unassembled WGS sequence"/>
</dbReference>
<feature type="region of interest" description="Disordered" evidence="3">
    <location>
        <begin position="202"/>
        <end position="226"/>
    </location>
</feature>
<evidence type="ECO:0000256" key="2">
    <source>
        <dbReference type="ARBA" id="ARBA00023306"/>
    </source>
</evidence>
<gene>
    <name evidence="5" type="ORF">BU24DRAFT_428672</name>
</gene>
<comment type="similarity">
    <text evidence="1">Belongs to the Cdt1 family.</text>
</comment>
<evidence type="ECO:0000313" key="6">
    <source>
        <dbReference type="Proteomes" id="UP000799778"/>
    </source>
</evidence>
<dbReference type="EMBL" id="ML978079">
    <property type="protein sequence ID" value="KAF2009150.1"/>
    <property type="molecule type" value="Genomic_DNA"/>
</dbReference>
<feature type="compositionally biased region" description="Basic and acidic residues" evidence="3">
    <location>
        <begin position="214"/>
        <end position="224"/>
    </location>
</feature>
<evidence type="ECO:0000259" key="4">
    <source>
        <dbReference type="Pfam" id="PF16679"/>
    </source>
</evidence>
<dbReference type="OrthoDB" id="341730at2759"/>
<dbReference type="GeneID" id="54286936"/>
<evidence type="ECO:0000313" key="5">
    <source>
        <dbReference type="EMBL" id="KAF2009150.1"/>
    </source>
</evidence>
<feature type="domain" description="DNA replication factor Cdt1 C-terminal" evidence="4">
    <location>
        <begin position="247"/>
        <end position="345"/>
    </location>
</feature>
<sequence>MAPAAATLPAELVDLLSLHSSFLTALSLYYAHNGTATPADLRELAPSISAIWQKRKVTFDDIRLCVGVLGAGPAGNRNPFYLSDYTQDKVCLEISDDYKMGAMGALNEDALQAMFMENLDHLWRVWSDSRVVKLSPRPIATPKRRARARKAGTTQTMIQSFVDENTISKFLSHLPQAEITLCSSAAAVAPLREKGRKRLREFQDIQQHGRSQKKSRESTGKENEPAILNTQSAQPKITEFASVRKSNLLDRILAKQEAAKAGPTPPSPAELQRRAALQRSEEVLGVLSLLAASKGPGGRVSFSMAALLQSIQSSIRTPLSKDEVLKCVEVLANEVTPGYVSVLRMGAISSVIINSSLRPVDVKSRLVALGAA</sequence>
<keyword evidence="2" id="KW-0131">Cell cycle</keyword>
<reference evidence="5" key="1">
    <citation type="journal article" date="2020" name="Stud. Mycol.">
        <title>101 Dothideomycetes genomes: a test case for predicting lifestyles and emergence of pathogens.</title>
        <authorList>
            <person name="Haridas S."/>
            <person name="Albert R."/>
            <person name="Binder M."/>
            <person name="Bloem J."/>
            <person name="Labutti K."/>
            <person name="Salamov A."/>
            <person name="Andreopoulos B."/>
            <person name="Baker S."/>
            <person name="Barry K."/>
            <person name="Bills G."/>
            <person name="Bluhm B."/>
            <person name="Cannon C."/>
            <person name="Castanera R."/>
            <person name="Culley D."/>
            <person name="Daum C."/>
            <person name="Ezra D."/>
            <person name="Gonzalez J."/>
            <person name="Henrissat B."/>
            <person name="Kuo A."/>
            <person name="Liang C."/>
            <person name="Lipzen A."/>
            <person name="Lutzoni F."/>
            <person name="Magnuson J."/>
            <person name="Mondo S."/>
            <person name="Nolan M."/>
            <person name="Ohm R."/>
            <person name="Pangilinan J."/>
            <person name="Park H.-J."/>
            <person name="Ramirez L."/>
            <person name="Alfaro M."/>
            <person name="Sun H."/>
            <person name="Tritt A."/>
            <person name="Yoshinaga Y."/>
            <person name="Zwiers L.-H."/>
            <person name="Turgeon B."/>
            <person name="Goodwin S."/>
            <person name="Spatafora J."/>
            <person name="Crous P."/>
            <person name="Grigoriev I."/>
        </authorList>
    </citation>
    <scope>NUCLEOTIDE SEQUENCE</scope>
    <source>
        <strain evidence="5">CBS 175.79</strain>
    </source>
</reference>
<evidence type="ECO:0000256" key="1">
    <source>
        <dbReference type="ARBA" id="ARBA00008356"/>
    </source>
</evidence>
<name>A0A6A5X8C5_9PLEO</name>
<accession>A0A6A5X8C5</accession>
<protein>
    <recommendedName>
        <fullName evidence="4">DNA replication factor Cdt1 C-terminal domain-containing protein</fullName>
    </recommendedName>
</protein>
<dbReference type="Gene3D" id="1.10.10.1420">
    <property type="entry name" value="DNA replication factor Cdt1, C-terminal WH domain"/>
    <property type="match status" value="1"/>
</dbReference>
<evidence type="ECO:0000256" key="3">
    <source>
        <dbReference type="SAM" id="MobiDB-lite"/>
    </source>
</evidence>
<dbReference type="Pfam" id="PF26121">
    <property type="entry name" value="HTH_CDT1"/>
    <property type="match status" value="1"/>
</dbReference>
<dbReference type="Pfam" id="PF16679">
    <property type="entry name" value="CDT1_C"/>
    <property type="match status" value="1"/>
</dbReference>
<dbReference type="InterPro" id="IPR032054">
    <property type="entry name" value="Cdt1_C"/>
</dbReference>
<proteinExistence type="inferred from homology"/>